<evidence type="ECO:0000313" key="1">
    <source>
        <dbReference type="EMBL" id="KAF2630321.1"/>
    </source>
</evidence>
<protein>
    <submittedName>
        <fullName evidence="1">Uncharacterized protein</fullName>
    </submittedName>
</protein>
<dbReference type="EMBL" id="MU006707">
    <property type="protein sequence ID" value="KAF2630321.1"/>
    <property type="molecule type" value="Genomic_DNA"/>
</dbReference>
<evidence type="ECO:0000313" key="2">
    <source>
        <dbReference type="Proteomes" id="UP000799754"/>
    </source>
</evidence>
<comment type="caution">
    <text evidence="1">The sequence shown here is derived from an EMBL/GenBank/DDBJ whole genome shotgun (WGS) entry which is preliminary data.</text>
</comment>
<keyword evidence="2" id="KW-1185">Reference proteome</keyword>
<reference evidence="1" key="1">
    <citation type="journal article" date="2020" name="Stud. Mycol.">
        <title>101 Dothideomycetes genomes: a test case for predicting lifestyles and emergence of pathogens.</title>
        <authorList>
            <person name="Haridas S."/>
            <person name="Albert R."/>
            <person name="Binder M."/>
            <person name="Bloem J."/>
            <person name="Labutti K."/>
            <person name="Salamov A."/>
            <person name="Andreopoulos B."/>
            <person name="Baker S."/>
            <person name="Barry K."/>
            <person name="Bills G."/>
            <person name="Bluhm B."/>
            <person name="Cannon C."/>
            <person name="Castanera R."/>
            <person name="Culley D."/>
            <person name="Daum C."/>
            <person name="Ezra D."/>
            <person name="Gonzalez J."/>
            <person name="Henrissat B."/>
            <person name="Kuo A."/>
            <person name="Liang C."/>
            <person name="Lipzen A."/>
            <person name="Lutzoni F."/>
            <person name="Magnuson J."/>
            <person name="Mondo S."/>
            <person name="Nolan M."/>
            <person name="Ohm R."/>
            <person name="Pangilinan J."/>
            <person name="Park H.-J."/>
            <person name="Ramirez L."/>
            <person name="Alfaro M."/>
            <person name="Sun H."/>
            <person name="Tritt A."/>
            <person name="Yoshinaga Y."/>
            <person name="Zwiers L.-H."/>
            <person name="Turgeon B."/>
            <person name="Goodwin S."/>
            <person name="Spatafora J."/>
            <person name="Crous P."/>
            <person name="Grigoriev I."/>
        </authorList>
    </citation>
    <scope>NUCLEOTIDE SEQUENCE</scope>
    <source>
        <strain evidence="1">CBS 525.71</strain>
    </source>
</reference>
<proteinExistence type="predicted"/>
<sequence>MPLFFGSRANNGSSKYAAIDSETTLANDSIDGPKTLNALRDDRNISEQDPNSTDKGPAVNYRVVETSHTSSEKRMGSHVAPTIPGWPQGPQQLKGFTWTFLIGDTLLLLLPLAFLVLGVTAWRLDGKELSDTGKMVERAMNLGPTIYPLAFAAIGGRCLRSVAIRLAETGTTISTLEKLLGSQSLVSAIGTAFTLRSANLVSIALLLLWALSPLGGQSSLRLLHETNSTRTDVDLIYYADHAAPMDLEGSGYGLSTAPTVLGASLAVSAEVKNRPADLWSHPKIPRLSELEKNALTNPDAEGAWMEVDTTSDRIYSSWTGINVQGLLPNKQATFQVKSNYMFLDCRKGYGDTFDRVVKYLNSSKIIINPRLGPEINTTSQIVNNGTGFEESGPSVDFQATLETGTLYGIGQYGTDQRSSFFLRAAWEPSDLSKDSNATFKSSFRMDKPFDFLYGASYNNWTLFQLHACTPHIVTVEAQVECQARDCQVIRVRHTPNDANRDCFNERDHVIGCLTRGTRTLRNFLRYFPTATYARHASGSVNGSVNPFDDFIVGSKLPYGNYTGINSRNLSQISDKTISDGLTTVLNTYWQAVAWGAQVTNAALFDKPASTAPEGYIKTTEAVFSHLVPVYKANIRWIVSLLLITTVLLFLSIVNVVMSFITIAPDLFYHASSLVRENPYTNTPDGGTALDGAERSRLLKEIRVQVADVSPHNKIGYVMVKSLGDDEDFQDGRLRKGRLYW</sequence>
<accession>A0ACB6S7R5</accession>
<dbReference type="Proteomes" id="UP000799754">
    <property type="component" value="Unassembled WGS sequence"/>
</dbReference>
<name>A0ACB6S7R5_9PLEO</name>
<organism evidence="1 2">
    <name type="scientific">Macroventuria anomochaeta</name>
    <dbReference type="NCBI Taxonomy" id="301207"/>
    <lineage>
        <taxon>Eukaryota</taxon>
        <taxon>Fungi</taxon>
        <taxon>Dikarya</taxon>
        <taxon>Ascomycota</taxon>
        <taxon>Pezizomycotina</taxon>
        <taxon>Dothideomycetes</taxon>
        <taxon>Pleosporomycetidae</taxon>
        <taxon>Pleosporales</taxon>
        <taxon>Pleosporineae</taxon>
        <taxon>Didymellaceae</taxon>
        <taxon>Macroventuria</taxon>
    </lineage>
</organism>
<gene>
    <name evidence="1" type="ORF">BU25DRAFT_489119</name>
</gene>